<dbReference type="Proteomes" id="UP000824120">
    <property type="component" value="Chromosome 3"/>
</dbReference>
<reference evidence="1 2" key="1">
    <citation type="submission" date="2020-09" db="EMBL/GenBank/DDBJ databases">
        <title>De no assembly of potato wild relative species, Solanum commersonii.</title>
        <authorList>
            <person name="Cho K."/>
        </authorList>
    </citation>
    <scope>NUCLEOTIDE SEQUENCE [LARGE SCALE GENOMIC DNA]</scope>
    <source>
        <strain evidence="1">LZ3.2</strain>
        <tissue evidence="1">Leaf</tissue>
    </source>
</reference>
<dbReference type="EMBL" id="JACXVP010000003">
    <property type="protein sequence ID" value="KAG5618287.1"/>
    <property type="molecule type" value="Genomic_DNA"/>
</dbReference>
<proteinExistence type="predicted"/>
<evidence type="ECO:0000313" key="1">
    <source>
        <dbReference type="EMBL" id="KAG5618287.1"/>
    </source>
</evidence>
<organism evidence="1 2">
    <name type="scientific">Solanum commersonii</name>
    <name type="common">Commerson's wild potato</name>
    <name type="synonym">Commerson's nightshade</name>
    <dbReference type="NCBI Taxonomy" id="4109"/>
    <lineage>
        <taxon>Eukaryota</taxon>
        <taxon>Viridiplantae</taxon>
        <taxon>Streptophyta</taxon>
        <taxon>Embryophyta</taxon>
        <taxon>Tracheophyta</taxon>
        <taxon>Spermatophyta</taxon>
        <taxon>Magnoliopsida</taxon>
        <taxon>eudicotyledons</taxon>
        <taxon>Gunneridae</taxon>
        <taxon>Pentapetalae</taxon>
        <taxon>asterids</taxon>
        <taxon>lamiids</taxon>
        <taxon>Solanales</taxon>
        <taxon>Solanaceae</taxon>
        <taxon>Solanoideae</taxon>
        <taxon>Solaneae</taxon>
        <taxon>Solanum</taxon>
    </lineage>
</organism>
<dbReference type="PANTHER" id="PTHR33386">
    <property type="entry name" value="OS02G0740600 PROTEIN"/>
    <property type="match status" value="1"/>
</dbReference>
<keyword evidence="2" id="KW-1185">Reference proteome</keyword>
<comment type="caution">
    <text evidence="1">The sequence shown here is derived from an EMBL/GenBank/DDBJ whole genome shotgun (WGS) entry which is preliminary data.</text>
</comment>
<evidence type="ECO:0000313" key="2">
    <source>
        <dbReference type="Proteomes" id="UP000824120"/>
    </source>
</evidence>
<accession>A0A9J6A2E4</accession>
<gene>
    <name evidence="1" type="ORF">H5410_018111</name>
</gene>
<dbReference type="PANTHER" id="PTHR33386:SF5">
    <property type="entry name" value="OS02G0740600 PROTEIN"/>
    <property type="match status" value="1"/>
</dbReference>
<dbReference type="AlphaFoldDB" id="A0A9J6A2E4"/>
<dbReference type="OrthoDB" id="1905524at2759"/>
<sequence length="88" mass="10016">MSRKSAYDNSWADQWDYNRESYTKETKKGHFSAVGVGVAKKVGEKTKAVASTSMKKMKEGTSSGFQWIKEKQKTAKRTDHFDSLFVQT</sequence>
<name>A0A9J6A2E4_SOLCO</name>
<protein>
    <submittedName>
        <fullName evidence="1">Uncharacterized protein</fullName>
    </submittedName>
</protein>